<keyword evidence="2" id="KW-1185">Reference proteome</keyword>
<evidence type="ECO:0000313" key="2">
    <source>
        <dbReference type="Proteomes" id="UP000831701"/>
    </source>
</evidence>
<dbReference type="EMBL" id="CM041536">
    <property type="protein sequence ID" value="KAI3371679.1"/>
    <property type="molecule type" value="Genomic_DNA"/>
</dbReference>
<dbReference type="Proteomes" id="UP000831701">
    <property type="component" value="Chromosome 6"/>
</dbReference>
<accession>A0ACB8WVZ5</accession>
<reference evidence="1" key="1">
    <citation type="submission" date="2022-04" db="EMBL/GenBank/DDBJ databases">
        <title>Jade perch genome.</title>
        <authorList>
            <person name="Chao B."/>
        </authorList>
    </citation>
    <scope>NUCLEOTIDE SEQUENCE</scope>
    <source>
        <strain evidence="1">CB-2022</strain>
    </source>
</reference>
<sequence length="1421" mass="158726">MCREPSWTFSGLVSTGSEQQLSTNLWLKGQGQGLINIQSRITSFRLRTAQRLLYSCGPGWLDTIRPLLRRAGQLGYDKQLFRFQLNMGCWGRSGDEVLTVIKTKAQWPAWQPLNLIGLLISRVTGQTKSGSQAHHEKKNIKDRYTSPGLALPGPHPGARPGVGARRRAPGGRVFAHGTRPGSARNGDVGPPSSRLTTRRKVHEGPVQCGLGSSRGRGPRRPNPWTKTLAIGTWNVTSLGGKEPELVREVERYRLEIVGLTSTHSLGSGTQLLERGWTLHYSGVAQGERRRAGVGLLIAPQLSRHVLEFTPVNERVASLRLRVGDGSLAVVFILCLRAEQQYRVPGLLGVPGRVRSCGRKVSGACRGGNPRTRWWTPEVRDAVRLKKESYRTMLACGTPDAVDRYRQAKQAAARAVLEAKTRVWEEFCAGGELLTSTEDIVGRWKKYFEDLLNPTDLPSSEEAGAGDSEVDSSITQAEVTEVVRKLLGGKAPGVDEIRPEYLKSLDVVGLSWLTRLCNIAWRLGTVPLEWQTGVVVPLFKKGDRRVCSNHRGITLLSLPGKVYARVPGRGTLDQLYTLHRVLEGLWEFAQPVHMCFVDLEKAFDRVPRGILWGVLHGSIWGPGPLLRAVRRLCTTGAGAWFALPAAYSQGPEGVRFGNHRISSLLFADDVVLLASSSQDLQHVLERFAAECEAAGMRISTSKSEAMVLDRKRVACPLRVGGEVLPQVEEFKYLGVLFTRVRERWSVRLTGGLVQRPCSYAVGVPDHVVVKKELSRKAKLSIYRSIYVPTLTYGHELWVMTERTRSRIQAAEMSFLRRVAGRSLRDRVRSSVTREELGVEPLLLRIERSQLRWLGHLFRMPPGRLPREVFQACPTGRRPRGRPRTRWRDYVSRLAWERLGIPRKSWRKCLGRAAPSAEFSVDRTRHLMSFLTMLGPSPDWNVGLSGEDLCTKDCGWVQRLVTDLIPWDAGTDNGVTYESPNKPTIPQEKIRPLTSLDHPQSPFYDPEGGAITPVARVVVERIARKGEQCNVVPDTIDDIVADIGQEEKEEDDTPETCIYSGWSPWSACSSATCEKGRRMRQRMLKAQLDLSVPCPHTQDFQPCMGPGCSMEEPSTCMMSEWISWSACSVSCGMGMRSRERYVKQYPEDGSLCELHTEEKEKCVVNDECSPSSCVVTEWGEWDPCSVTCGLGMRRRERMVKMPPIDGSMCKTEVAEVEKCMMPECHTIPCMLSPWSDWSECSVTCGRGVRTRQRMLKSDPAECNEELEQTEKCMLPECPVDCMVSEWSLWSECNKSCGKGHTIRTRTVKLEPQLGGSDCPETVQRKKCKIRKCGPNRNEENRGRGGGGRRRGGGKQIRGTAVEEQQAGCRMQPWTSWTDCTKLCGGGIQERVMMVRKKAISKKGSLAANCKNRKEIRACNVHQC</sequence>
<evidence type="ECO:0000313" key="1">
    <source>
        <dbReference type="EMBL" id="KAI3371679.1"/>
    </source>
</evidence>
<organism evidence="1 2">
    <name type="scientific">Scortum barcoo</name>
    <name type="common">barcoo grunter</name>
    <dbReference type="NCBI Taxonomy" id="214431"/>
    <lineage>
        <taxon>Eukaryota</taxon>
        <taxon>Metazoa</taxon>
        <taxon>Chordata</taxon>
        <taxon>Craniata</taxon>
        <taxon>Vertebrata</taxon>
        <taxon>Euteleostomi</taxon>
        <taxon>Actinopterygii</taxon>
        <taxon>Neopterygii</taxon>
        <taxon>Teleostei</taxon>
        <taxon>Neoteleostei</taxon>
        <taxon>Acanthomorphata</taxon>
        <taxon>Eupercaria</taxon>
        <taxon>Centrarchiformes</taxon>
        <taxon>Terapontoidei</taxon>
        <taxon>Terapontidae</taxon>
        <taxon>Scortum</taxon>
    </lineage>
</organism>
<gene>
    <name evidence="1" type="ORF">L3Q82_024243</name>
</gene>
<proteinExistence type="predicted"/>
<protein>
    <submittedName>
        <fullName evidence="1">Uncharacterized protein</fullName>
    </submittedName>
</protein>
<name>A0ACB8WVZ5_9TELE</name>
<comment type="caution">
    <text evidence="1">The sequence shown here is derived from an EMBL/GenBank/DDBJ whole genome shotgun (WGS) entry which is preliminary data.</text>
</comment>